<accession>A0ABP8A3I9</accession>
<dbReference type="InterPro" id="IPR001789">
    <property type="entry name" value="Sig_transdc_resp-reg_receiver"/>
</dbReference>
<dbReference type="Proteomes" id="UP001500167">
    <property type="component" value="Unassembled WGS sequence"/>
</dbReference>
<dbReference type="InterPro" id="IPR000792">
    <property type="entry name" value="Tscrpt_reg_LuxR_C"/>
</dbReference>
<feature type="domain" description="Response regulatory" evidence="5">
    <location>
        <begin position="7"/>
        <end position="123"/>
    </location>
</feature>
<dbReference type="Pfam" id="PF00072">
    <property type="entry name" value="Response_reg"/>
    <property type="match status" value="1"/>
</dbReference>
<dbReference type="PROSITE" id="PS50110">
    <property type="entry name" value="RESPONSE_REGULATORY"/>
    <property type="match status" value="1"/>
</dbReference>
<dbReference type="InterPro" id="IPR058245">
    <property type="entry name" value="NreC/VraR/RcsB-like_REC"/>
</dbReference>
<dbReference type="SMART" id="SM00421">
    <property type="entry name" value="HTH_LUXR"/>
    <property type="match status" value="1"/>
</dbReference>
<gene>
    <name evidence="6" type="ORF">GCM10022218_25070</name>
</gene>
<sequence>MYDRELVIVILDDHPMVLDGIQEIIRRNIANATVIGFQSIILFNDFIRLKPVDLLLVDMFLSDGRGIDVCKEVKEKFPSVRVLGMSSALERSMIIELLQQGGSGFILKNTEATEILEAIEKVLRGEIVLSPEAESLLNRSVDNQSPLPTLTRRERELLRYLVQGKTIAEIADILLLSNSTIDTYCKYLLQKFKVCNTPELLTLVSRESIL</sequence>
<protein>
    <submittedName>
        <fullName evidence="6">Response regulator transcription factor</fullName>
    </submittedName>
</protein>
<dbReference type="EMBL" id="BAAAZK010000007">
    <property type="protein sequence ID" value="GAA4176990.1"/>
    <property type="molecule type" value="Genomic_DNA"/>
</dbReference>
<feature type="modified residue" description="4-aspartylphosphate" evidence="3">
    <location>
        <position position="58"/>
    </location>
</feature>
<dbReference type="RefSeq" id="WP_257089972.1">
    <property type="nucleotide sequence ID" value="NZ_BAAAZK010000007.1"/>
</dbReference>
<name>A0ABP8A3I9_9SPHI</name>
<dbReference type="InterPro" id="IPR039420">
    <property type="entry name" value="WalR-like"/>
</dbReference>
<evidence type="ECO:0000256" key="2">
    <source>
        <dbReference type="ARBA" id="ARBA00023125"/>
    </source>
</evidence>
<comment type="caution">
    <text evidence="6">The sequence shown here is derived from an EMBL/GenBank/DDBJ whole genome shotgun (WGS) entry which is preliminary data.</text>
</comment>
<evidence type="ECO:0000256" key="3">
    <source>
        <dbReference type="PROSITE-ProRule" id="PRU00169"/>
    </source>
</evidence>
<reference evidence="7" key="1">
    <citation type="journal article" date="2019" name="Int. J. Syst. Evol. Microbiol.">
        <title>The Global Catalogue of Microorganisms (GCM) 10K type strain sequencing project: providing services to taxonomists for standard genome sequencing and annotation.</title>
        <authorList>
            <consortium name="The Broad Institute Genomics Platform"/>
            <consortium name="The Broad Institute Genome Sequencing Center for Infectious Disease"/>
            <person name="Wu L."/>
            <person name="Ma J."/>
        </authorList>
    </citation>
    <scope>NUCLEOTIDE SEQUENCE [LARGE SCALE GENOMIC DNA]</scope>
    <source>
        <strain evidence="7">JCM 16722</strain>
    </source>
</reference>
<keyword evidence="7" id="KW-1185">Reference proteome</keyword>
<keyword evidence="1 3" id="KW-0597">Phosphoprotein</keyword>
<evidence type="ECO:0000313" key="6">
    <source>
        <dbReference type="EMBL" id="GAA4176990.1"/>
    </source>
</evidence>
<dbReference type="Pfam" id="PF00196">
    <property type="entry name" value="GerE"/>
    <property type="match status" value="1"/>
</dbReference>
<dbReference type="Gene3D" id="3.40.50.2300">
    <property type="match status" value="1"/>
</dbReference>
<evidence type="ECO:0000256" key="1">
    <source>
        <dbReference type="ARBA" id="ARBA00022553"/>
    </source>
</evidence>
<dbReference type="PRINTS" id="PR00038">
    <property type="entry name" value="HTHLUXR"/>
</dbReference>
<dbReference type="PANTHER" id="PTHR43214:SF43">
    <property type="entry name" value="TWO-COMPONENT RESPONSE REGULATOR"/>
    <property type="match status" value="1"/>
</dbReference>
<dbReference type="InterPro" id="IPR011006">
    <property type="entry name" value="CheY-like_superfamily"/>
</dbReference>
<dbReference type="CDD" id="cd17535">
    <property type="entry name" value="REC_NarL-like"/>
    <property type="match status" value="1"/>
</dbReference>
<dbReference type="SUPFAM" id="SSF46894">
    <property type="entry name" value="C-terminal effector domain of the bipartite response regulators"/>
    <property type="match status" value="1"/>
</dbReference>
<evidence type="ECO:0000259" key="4">
    <source>
        <dbReference type="PROSITE" id="PS50043"/>
    </source>
</evidence>
<dbReference type="InterPro" id="IPR016032">
    <property type="entry name" value="Sig_transdc_resp-reg_C-effctor"/>
</dbReference>
<evidence type="ECO:0000259" key="5">
    <source>
        <dbReference type="PROSITE" id="PS50110"/>
    </source>
</evidence>
<dbReference type="PANTHER" id="PTHR43214">
    <property type="entry name" value="TWO-COMPONENT RESPONSE REGULATOR"/>
    <property type="match status" value="1"/>
</dbReference>
<proteinExistence type="predicted"/>
<dbReference type="PROSITE" id="PS50043">
    <property type="entry name" value="HTH_LUXR_2"/>
    <property type="match status" value="1"/>
</dbReference>
<feature type="domain" description="HTH luxR-type" evidence="4">
    <location>
        <begin position="143"/>
        <end position="208"/>
    </location>
</feature>
<dbReference type="CDD" id="cd06170">
    <property type="entry name" value="LuxR_C_like"/>
    <property type="match status" value="1"/>
</dbReference>
<evidence type="ECO:0000313" key="7">
    <source>
        <dbReference type="Proteomes" id="UP001500167"/>
    </source>
</evidence>
<dbReference type="SUPFAM" id="SSF52172">
    <property type="entry name" value="CheY-like"/>
    <property type="match status" value="1"/>
</dbReference>
<keyword evidence="2" id="KW-0238">DNA-binding</keyword>
<organism evidence="6 7">
    <name type="scientific">Sphingobacterium ginsenosidimutans</name>
    <dbReference type="NCBI Taxonomy" id="687845"/>
    <lineage>
        <taxon>Bacteria</taxon>
        <taxon>Pseudomonadati</taxon>
        <taxon>Bacteroidota</taxon>
        <taxon>Sphingobacteriia</taxon>
        <taxon>Sphingobacteriales</taxon>
        <taxon>Sphingobacteriaceae</taxon>
        <taxon>Sphingobacterium</taxon>
    </lineage>
</organism>
<dbReference type="SMART" id="SM00448">
    <property type="entry name" value="REC"/>
    <property type="match status" value="1"/>
</dbReference>